<keyword evidence="9" id="KW-0067">ATP-binding</keyword>
<dbReference type="GO" id="GO:0005737">
    <property type="term" value="C:cytoplasm"/>
    <property type="evidence" value="ECO:0007669"/>
    <property type="project" value="InterPro"/>
</dbReference>
<dbReference type="InterPro" id="IPR010808">
    <property type="entry name" value="CheA_P2-bd"/>
</dbReference>
<dbReference type="PROSITE" id="PS50109">
    <property type="entry name" value="HIS_KIN"/>
    <property type="match status" value="1"/>
</dbReference>
<dbReference type="SUPFAM" id="SSF47226">
    <property type="entry name" value="Histidine-containing phosphotransfer domain, HPT domain"/>
    <property type="match status" value="1"/>
</dbReference>
<dbReference type="PROSITE" id="PS50894">
    <property type="entry name" value="HPT"/>
    <property type="match status" value="1"/>
</dbReference>
<keyword evidence="5 11" id="KW-0597">Phosphoprotein</keyword>
<dbReference type="SUPFAM" id="SSF47384">
    <property type="entry name" value="Homodimeric domain of signal transducing histidine kinase"/>
    <property type="match status" value="1"/>
</dbReference>
<dbReference type="Gene3D" id="1.10.287.560">
    <property type="entry name" value="Histidine kinase CheA-like, homodimeric domain"/>
    <property type="match status" value="1"/>
</dbReference>
<dbReference type="OrthoDB" id="9803176at2"/>
<evidence type="ECO:0000313" key="16">
    <source>
        <dbReference type="Proteomes" id="UP000050326"/>
    </source>
</evidence>
<evidence type="ECO:0000256" key="9">
    <source>
        <dbReference type="ARBA" id="ARBA00022840"/>
    </source>
</evidence>
<proteinExistence type="predicted"/>
<dbReference type="CDD" id="cd00088">
    <property type="entry name" value="HPT"/>
    <property type="match status" value="1"/>
</dbReference>
<dbReference type="EMBL" id="LKET01000029">
    <property type="protein sequence ID" value="KPU44653.1"/>
    <property type="molecule type" value="Genomic_DNA"/>
</dbReference>
<evidence type="ECO:0000256" key="1">
    <source>
        <dbReference type="ARBA" id="ARBA00000085"/>
    </source>
</evidence>
<evidence type="ECO:0000256" key="6">
    <source>
        <dbReference type="ARBA" id="ARBA00022679"/>
    </source>
</evidence>
<dbReference type="Pfam" id="PF01584">
    <property type="entry name" value="CheW"/>
    <property type="match status" value="1"/>
</dbReference>
<dbReference type="InterPro" id="IPR002545">
    <property type="entry name" value="CheW-lke_dom"/>
</dbReference>
<feature type="domain" description="HPt" evidence="14">
    <location>
        <begin position="1"/>
        <end position="103"/>
    </location>
</feature>
<evidence type="ECO:0000256" key="11">
    <source>
        <dbReference type="PROSITE-ProRule" id="PRU00110"/>
    </source>
</evidence>
<dbReference type="SMART" id="SM00260">
    <property type="entry name" value="CheW"/>
    <property type="match status" value="1"/>
</dbReference>
<feature type="modified residue" description="Phosphohistidine" evidence="11">
    <location>
        <position position="46"/>
    </location>
</feature>
<evidence type="ECO:0000256" key="2">
    <source>
        <dbReference type="ARBA" id="ARBA00012438"/>
    </source>
</evidence>
<dbReference type="SMART" id="SM00073">
    <property type="entry name" value="HPT"/>
    <property type="match status" value="1"/>
</dbReference>
<dbReference type="InterPro" id="IPR037006">
    <property type="entry name" value="CheA-like_homodim_sf"/>
</dbReference>
<reference evidence="15 16" key="1">
    <citation type="submission" date="2015-09" db="EMBL/GenBank/DDBJ databases">
        <title>Genome sequence of Oxobacter pfennigii DSM 3222.</title>
        <authorList>
            <person name="Poehlein A."/>
            <person name="Bengelsdorf F.R."/>
            <person name="Schiel-Bengelsdorf B."/>
            <person name="Duerre P."/>
            <person name="Daniel R."/>
        </authorList>
    </citation>
    <scope>NUCLEOTIDE SEQUENCE [LARGE SCALE GENOMIC DNA]</scope>
    <source>
        <strain evidence="15 16">DSM 3222</strain>
    </source>
</reference>
<keyword evidence="10" id="KW-0902">Two-component regulatory system</keyword>
<dbReference type="PANTHER" id="PTHR43395:SF1">
    <property type="entry name" value="CHEMOTAXIS PROTEIN CHEA"/>
    <property type="match status" value="1"/>
</dbReference>
<dbReference type="SMART" id="SM01231">
    <property type="entry name" value="H-kinase_dim"/>
    <property type="match status" value="1"/>
</dbReference>
<protein>
    <recommendedName>
        <fullName evidence="3">Chemotaxis protein CheA</fullName>
        <ecNumber evidence="2">2.7.13.3</ecNumber>
    </recommendedName>
</protein>
<evidence type="ECO:0000256" key="3">
    <source>
        <dbReference type="ARBA" id="ARBA00021495"/>
    </source>
</evidence>
<dbReference type="InterPro" id="IPR003594">
    <property type="entry name" value="HATPase_dom"/>
</dbReference>
<comment type="caution">
    <text evidence="15">The sequence shown here is derived from an EMBL/GenBank/DDBJ whole genome shotgun (WGS) entry which is preliminary data.</text>
</comment>
<dbReference type="InterPro" id="IPR036641">
    <property type="entry name" value="HPT_dom_sf"/>
</dbReference>
<dbReference type="SUPFAM" id="SSF55052">
    <property type="entry name" value="CheY-binding domain of CheA"/>
    <property type="match status" value="1"/>
</dbReference>
<dbReference type="CDD" id="cd00731">
    <property type="entry name" value="CheA_reg"/>
    <property type="match status" value="1"/>
</dbReference>
<evidence type="ECO:0000256" key="4">
    <source>
        <dbReference type="ARBA" id="ARBA00022500"/>
    </source>
</evidence>
<dbReference type="GO" id="GO:0005524">
    <property type="term" value="F:ATP binding"/>
    <property type="evidence" value="ECO:0007669"/>
    <property type="project" value="UniProtKB-KW"/>
</dbReference>
<feature type="domain" description="Histidine kinase" evidence="12">
    <location>
        <begin position="281"/>
        <end position="527"/>
    </location>
</feature>
<keyword evidence="16" id="KW-1185">Reference proteome</keyword>
<dbReference type="SMART" id="SM00387">
    <property type="entry name" value="HATPase_c"/>
    <property type="match status" value="1"/>
</dbReference>
<dbReference type="PANTHER" id="PTHR43395">
    <property type="entry name" value="SENSOR HISTIDINE KINASE CHEA"/>
    <property type="match status" value="1"/>
</dbReference>
<evidence type="ECO:0000256" key="5">
    <source>
        <dbReference type="ARBA" id="ARBA00022553"/>
    </source>
</evidence>
<dbReference type="SUPFAM" id="SSF55874">
    <property type="entry name" value="ATPase domain of HSP90 chaperone/DNA topoisomerase II/histidine kinase"/>
    <property type="match status" value="1"/>
</dbReference>
<dbReference type="AlphaFoldDB" id="A0A0P8WAB4"/>
<dbReference type="InterPro" id="IPR036061">
    <property type="entry name" value="CheW-like_dom_sf"/>
</dbReference>
<dbReference type="PROSITE" id="PS50851">
    <property type="entry name" value="CHEW"/>
    <property type="match status" value="1"/>
</dbReference>
<dbReference type="Proteomes" id="UP000050326">
    <property type="component" value="Unassembled WGS sequence"/>
</dbReference>
<dbReference type="STRING" id="36849.OXPF_17390"/>
<dbReference type="Gene3D" id="3.30.70.1110">
    <property type="entry name" value="Histidine kinase CheA-like, P2 response regulator-binding domain"/>
    <property type="match status" value="1"/>
</dbReference>
<gene>
    <name evidence="15" type="primary">cheA</name>
    <name evidence="15" type="ORF">OXPF_17390</name>
</gene>
<dbReference type="EC" id="2.7.13.3" evidence="2"/>
<accession>A0A0P8WAB4</accession>
<evidence type="ECO:0000256" key="8">
    <source>
        <dbReference type="ARBA" id="ARBA00022777"/>
    </source>
</evidence>
<dbReference type="InterPro" id="IPR037052">
    <property type="entry name" value="CheA-like_P2_sf"/>
</dbReference>
<dbReference type="InterPro" id="IPR004358">
    <property type="entry name" value="Sig_transdc_His_kin-like_C"/>
</dbReference>
<keyword evidence="7" id="KW-0547">Nucleotide-binding</keyword>
<dbReference type="InterPro" id="IPR008207">
    <property type="entry name" value="Sig_transdc_His_kin_Hpt_dom"/>
</dbReference>
<dbReference type="Gene3D" id="1.20.120.160">
    <property type="entry name" value="HPT domain"/>
    <property type="match status" value="1"/>
</dbReference>
<sequence length="656" mass="72831">MDTSQYLTLFLEESAENIENLNQSMLELEKEPQNIEIVNEIFRYAHTLKGMSATMGFGNISELTHTMENVLDKLRNGSLKVSTELITILFKCIDHLEKMVDGIRSGGSDSLDYSDIKKKLLNILDQKPQESEVSKPKEIELNIYDKNVLKEAKDRLYSAYNISVIIRETCQMKSVRAYMVFNNLSQHGEIVKSDPTAEQIEKDEIGDIVSLIYLTQREESFVKELIESISEIEEVLIEQIDFNSIEQSVKAEVVSSAATQIIQDNKSEAPSNENAAAAPKKLGQSVRVDLDRLDKFMNLVGELVIHRTRLEQISSSNHVTELNETLEQVGRITSDLQDLVMKVRMIPLERIFSRYPRMVRDLSTELNKEINFVIKGQETELDRTVVDELGETMIHMLRNSIDHGIESREERIAAGKNPIGNLTITAYQEGNKGVIKVEDDGRGLNLEKIKAKAASKGINVDGMSDTDVKNLIFMEGLSTSEKVTDVSGRGVGMDVVKTKVASIGGSIEVKTESGKGTSFIVNIPLTLSIIQALLVKVGSESFAISLGFIDTVITVEKSDISYTNGKEVVVYRNEIIPIIRIADKLMLDAESADDGFLVIVKAGDKQVGLMVDSLIGQQEIVIKPLGKSMKNLKEYVGATILGDGHVTLILDVVSIV</sequence>
<dbReference type="RefSeq" id="WP_054874965.1">
    <property type="nucleotide sequence ID" value="NZ_LKET01000029.1"/>
</dbReference>
<keyword evidence="8" id="KW-0418">Kinase</keyword>
<dbReference type="InterPro" id="IPR051315">
    <property type="entry name" value="Bact_Chemotaxis_CheA"/>
</dbReference>
<dbReference type="Gene3D" id="3.30.565.10">
    <property type="entry name" value="Histidine kinase-like ATPase, C-terminal domain"/>
    <property type="match status" value="1"/>
</dbReference>
<evidence type="ECO:0000259" key="12">
    <source>
        <dbReference type="PROSITE" id="PS50109"/>
    </source>
</evidence>
<feature type="domain" description="CheW-like" evidence="13">
    <location>
        <begin position="529"/>
        <end position="656"/>
    </location>
</feature>
<evidence type="ECO:0000259" key="13">
    <source>
        <dbReference type="PROSITE" id="PS50851"/>
    </source>
</evidence>
<name>A0A0P8WAB4_9CLOT</name>
<dbReference type="Gene3D" id="2.30.30.40">
    <property type="entry name" value="SH3 Domains"/>
    <property type="match status" value="1"/>
</dbReference>
<dbReference type="GO" id="GO:0000155">
    <property type="term" value="F:phosphorelay sensor kinase activity"/>
    <property type="evidence" value="ECO:0007669"/>
    <property type="project" value="InterPro"/>
</dbReference>
<dbReference type="InterPro" id="IPR036890">
    <property type="entry name" value="HATPase_C_sf"/>
</dbReference>
<dbReference type="Pfam" id="PF02518">
    <property type="entry name" value="HATPase_c"/>
    <property type="match status" value="1"/>
</dbReference>
<dbReference type="GO" id="GO:0006935">
    <property type="term" value="P:chemotaxis"/>
    <property type="evidence" value="ECO:0007669"/>
    <property type="project" value="UniProtKB-KW"/>
</dbReference>
<dbReference type="CDD" id="cd16916">
    <property type="entry name" value="HATPase_CheA-like"/>
    <property type="match status" value="1"/>
</dbReference>
<dbReference type="Pfam" id="PF01627">
    <property type="entry name" value="Hpt"/>
    <property type="match status" value="1"/>
</dbReference>
<dbReference type="InterPro" id="IPR036097">
    <property type="entry name" value="HisK_dim/P_sf"/>
</dbReference>
<keyword evidence="6 15" id="KW-0808">Transferase</keyword>
<evidence type="ECO:0000256" key="10">
    <source>
        <dbReference type="ARBA" id="ARBA00023012"/>
    </source>
</evidence>
<dbReference type="FunFam" id="3.30.565.10:FF:000016">
    <property type="entry name" value="Chemotaxis protein CheA, putative"/>
    <property type="match status" value="1"/>
</dbReference>
<evidence type="ECO:0000256" key="7">
    <source>
        <dbReference type="ARBA" id="ARBA00022741"/>
    </source>
</evidence>
<dbReference type="InterPro" id="IPR005467">
    <property type="entry name" value="His_kinase_dom"/>
</dbReference>
<organism evidence="15 16">
    <name type="scientific">Oxobacter pfennigii</name>
    <dbReference type="NCBI Taxonomy" id="36849"/>
    <lineage>
        <taxon>Bacteria</taxon>
        <taxon>Bacillati</taxon>
        <taxon>Bacillota</taxon>
        <taxon>Clostridia</taxon>
        <taxon>Eubacteriales</taxon>
        <taxon>Clostridiaceae</taxon>
        <taxon>Oxobacter</taxon>
    </lineage>
</organism>
<dbReference type="Pfam" id="PF07194">
    <property type="entry name" value="P2"/>
    <property type="match status" value="1"/>
</dbReference>
<dbReference type="InterPro" id="IPR035891">
    <property type="entry name" value="CheY-binding_CheA"/>
</dbReference>
<dbReference type="PATRIC" id="fig|36849.3.peg.1832"/>
<dbReference type="InterPro" id="IPR004105">
    <property type="entry name" value="CheA-like_dim"/>
</dbReference>
<keyword evidence="4" id="KW-0145">Chemotaxis</keyword>
<comment type="catalytic activity">
    <reaction evidence="1">
        <text>ATP + protein L-histidine = ADP + protein N-phospho-L-histidine.</text>
        <dbReference type="EC" id="2.7.13.3"/>
    </reaction>
</comment>
<dbReference type="PRINTS" id="PR00344">
    <property type="entry name" value="BCTRLSENSOR"/>
</dbReference>
<dbReference type="Pfam" id="PF02895">
    <property type="entry name" value="H-kinase_dim"/>
    <property type="match status" value="1"/>
</dbReference>
<dbReference type="SUPFAM" id="SSF50341">
    <property type="entry name" value="CheW-like"/>
    <property type="match status" value="1"/>
</dbReference>
<evidence type="ECO:0000259" key="14">
    <source>
        <dbReference type="PROSITE" id="PS50894"/>
    </source>
</evidence>
<evidence type="ECO:0000313" key="15">
    <source>
        <dbReference type="EMBL" id="KPU44653.1"/>
    </source>
</evidence>